<keyword evidence="2 6" id="KW-0812">Transmembrane</keyword>
<feature type="transmembrane region" description="Helical" evidence="6">
    <location>
        <begin position="392"/>
        <end position="413"/>
    </location>
</feature>
<evidence type="ECO:0000256" key="5">
    <source>
        <dbReference type="SAM" id="MobiDB-lite"/>
    </source>
</evidence>
<evidence type="ECO:0000313" key="9">
    <source>
        <dbReference type="Proteomes" id="UP000279236"/>
    </source>
</evidence>
<feature type="compositionally biased region" description="Polar residues" evidence="5">
    <location>
        <begin position="378"/>
        <end position="388"/>
    </location>
</feature>
<proteinExistence type="predicted"/>
<keyword evidence="4 6" id="KW-0472">Membrane</keyword>
<dbReference type="GO" id="GO:0071944">
    <property type="term" value="C:cell periphery"/>
    <property type="evidence" value="ECO:0007669"/>
    <property type="project" value="UniProtKB-ARBA"/>
</dbReference>
<name>A0A427Y4H4_9TREE</name>
<dbReference type="AlphaFoldDB" id="A0A427Y4H4"/>
<dbReference type="GO" id="GO:0016020">
    <property type="term" value="C:membrane"/>
    <property type="evidence" value="ECO:0007669"/>
    <property type="project" value="UniProtKB-SubCell"/>
</dbReference>
<feature type="signal peptide" evidence="7">
    <location>
        <begin position="1"/>
        <end position="22"/>
    </location>
</feature>
<feature type="compositionally biased region" description="Low complexity" evidence="5">
    <location>
        <begin position="352"/>
        <end position="371"/>
    </location>
</feature>
<evidence type="ECO:0000256" key="4">
    <source>
        <dbReference type="ARBA" id="ARBA00023136"/>
    </source>
</evidence>
<comment type="subcellular location">
    <subcellularLocation>
        <location evidence="1">Membrane</location>
        <topology evidence="1">Single-pass membrane protein</topology>
    </subcellularLocation>
</comment>
<feature type="compositionally biased region" description="Polar residues" evidence="5">
    <location>
        <begin position="612"/>
        <end position="625"/>
    </location>
</feature>
<dbReference type="Proteomes" id="UP000279236">
    <property type="component" value="Unassembled WGS sequence"/>
</dbReference>
<evidence type="ECO:0000256" key="3">
    <source>
        <dbReference type="ARBA" id="ARBA00022989"/>
    </source>
</evidence>
<evidence type="ECO:0000256" key="6">
    <source>
        <dbReference type="SAM" id="Phobius"/>
    </source>
</evidence>
<reference evidence="8 9" key="1">
    <citation type="submission" date="2018-11" db="EMBL/GenBank/DDBJ databases">
        <title>Genome sequence of Apiotrichum porosum DSM 27194.</title>
        <authorList>
            <person name="Aliyu H."/>
            <person name="Gorte O."/>
            <person name="Ochsenreither K."/>
        </authorList>
    </citation>
    <scope>NUCLEOTIDE SEQUENCE [LARGE SCALE GENOMIC DNA]</scope>
    <source>
        <strain evidence="8 9">DSM 27194</strain>
    </source>
</reference>
<accession>A0A427Y4H4</accession>
<feature type="region of interest" description="Disordered" evidence="5">
    <location>
        <begin position="601"/>
        <end position="657"/>
    </location>
</feature>
<sequence>MAGPSAAVAVLACYLLLPLAQAGSPITPNFAWNITLPATSGMFRFFASGNSSAKWSQTFEGAPQPYAKGQVAVGDGYYNISTTFAGAGSGAVQADAVLRAYGRSVWFNGALTLGNEAYQAFLSPDGNSLPDASPSEPFGSTAGPQLASWSGNAWDYRYWRLGIPSNYTGDLTLRVDSATLETGMELLVDNPTWDDVNITDIHAVDDTGAINAFFNCTSDWNVITSLGGGVSGQQPVAYNATQVLSNYYPNAACIFPLPTNMSYIMFNGTLGPDYLLQQITLSPSPPGASNLVTSNSMIYAVPYNVPNSPMYMAALDPSVQYSVTINSRDPIHATNSGFSGITLWSTKGVNGASSDSSASSATGGVAATPSGNKKDDSNTSTNVTQSSHIGPIVGGVIGGLAVIVLLLGTFLLCRRRRRKQQLNEKEVMNIDAGPNVPEHSVSPFMSSAHHSALGGTGAYHIGPDGKIIQERNSMLAHLPSDQTTHRSLSTQDWDREIIAESDAGGLEAATFQRSMEPERVPPEYNPEWAARPVVPTGFLEPPRVSESASSSSMLSPSPIYVDALHHAKFGGNSPASSATSLSELANQGRNIETAGMPTKLRHDGAFEGTFGGSTVSPTTARSSFHQRPGYGTVGGSSDDKSDWVSYSGGSSSGTGTN</sequence>
<dbReference type="RefSeq" id="XP_028478767.1">
    <property type="nucleotide sequence ID" value="XM_028619795.1"/>
</dbReference>
<evidence type="ECO:0000256" key="2">
    <source>
        <dbReference type="ARBA" id="ARBA00022692"/>
    </source>
</evidence>
<dbReference type="GeneID" id="39588712"/>
<gene>
    <name evidence="8" type="ORF">EHS24_004169</name>
</gene>
<evidence type="ECO:0000313" key="8">
    <source>
        <dbReference type="EMBL" id="RSH85982.1"/>
    </source>
</evidence>
<evidence type="ECO:0000256" key="7">
    <source>
        <dbReference type="SAM" id="SignalP"/>
    </source>
</evidence>
<keyword evidence="9" id="KW-1185">Reference proteome</keyword>
<keyword evidence="7" id="KW-0732">Signal</keyword>
<dbReference type="EMBL" id="RSCE01000002">
    <property type="protein sequence ID" value="RSH85982.1"/>
    <property type="molecule type" value="Genomic_DNA"/>
</dbReference>
<protein>
    <recommendedName>
        <fullName evidence="10">Peptidase A1 domain-containing protein</fullName>
    </recommendedName>
</protein>
<feature type="region of interest" description="Disordered" evidence="5">
    <location>
        <begin position="352"/>
        <end position="388"/>
    </location>
</feature>
<organism evidence="8 9">
    <name type="scientific">Apiotrichum porosum</name>
    <dbReference type="NCBI Taxonomy" id="105984"/>
    <lineage>
        <taxon>Eukaryota</taxon>
        <taxon>Fungi</taxon>
        <taxon>Dikarya</taxon>
        <taxon>Basidiomycota</taxon>
        <taxon>Agaricomycotina</taxon>
        <taxon>Tremellomycetes</taxon>
        <taxon>Trichosporonales</taxon>
        <taxon>Trichosporonaceae</taxon>
        <taxon>Apiotrichum</taxon>
    </lineage>
</organism>
<comment type="caution">
    <text evidence="8">The sequence shown here is derived from an EMBL/GenBank/DDBJ whole genome shotgun (WGS) entry which is preliminary data.</text>
</comment>
<dbReference type="InterPro" id="IPR051694">
    <property type="entry name" value="Immunoregulatory_rcpt-like"/>
</dbReference>
<feature type="chain" id="PRO_5019005629" description="Peptidase A1 domain-containing protein" evidence="7">
    <location>
        <begin position="23"/>
        <end position="657"/>
    </location>
</feature>
<keyword evidence="3 6" id="KW-1133">Transmembrane helix</keyword>
<dbReference type="PANTHER" id="PTHR15549">
    <property type="entry name" value="PAIRED IMMUNOGLOBULIN-LIKE TYPE 2 RECEPTOR"/>
    <property type="match status" value="1"/>
</dbReference>
<evidence type="ECO:0008006" key="10">
    <source>
        <dbReference type="Google" id="ProtNLM"/>
    </source>
</evidence>
<dbReference type="PANTHER" id="PTHR15549:SF26">
    <property type="entry name" value="AXIAL BUDDING PATTERN PROTEIN 2-RELATED"/>
    <property type="match status" value="1"/>
</dbReference>
<evidence type="ECO:0000256" key="1">
    <source>
        <dbReference type="ARBA" id="ARBA00004167"/>
    </source>
</evidence>